<dbReference type="RefSeq" id="WP_067849002.1">
    <property type="nucleotide sequence ID" value="NZ_JADPKZ010000046.1"/>
</dbReference>
<evidence type="ECO:0000256" key="1">
    <source>
        <dbReference type="ARBA" id="ARBA00022490"/>
    </source>
</evidence>
<dbReference type="SUPFAM" id="SSF74982">
    <property type="entry name" value="Small protein B (SmpB)"/>
    <property type="match status" value="1"/>
</dbReference>
<evidence type="ECO:0000313" key="5">
    <source>
        <dbReference type="Proteomes" id="UP000642910"/>
    </source>
</evidence>
<evidence type="ECO:0000256" key="3">
    <source>
        <dbReference type="HAMAP-Rule" id="MF_00023"/>
    </source>
</evidence>
<dbReference type="NCBIfam" id="NF003843">
    <property type="entry name" value="PRK05422.1"/>
    <property type="match status" value="1"/>
</dbReference>
<proteinExistence type="inferred from homology"/>
<comment type="function">
    <text evidence="3">Required for rescue of stalled ribosomes mediated by trans-translation. Binds to transfer-messenger RNA (tmRNA), required for stable association of tmRNA with ribosomes. tmRNA and SmpB together mimic tRNA shape, replacing the anticodon stem-loop with SmpB. tmRNA is encoded by the ssrA gene; the 2 termini fold to resemble tRNA(Ala) and it encodes a 'tag peptide', a short internal open reading frame. During trans-translation Ala-aminoacylated tmRNA acts like a tRNA, entering the A-site of stalled ribosomes, displacing the stalled mRNA. The ribosome then switches to translate the ORF on the tmRNA; the nascent peptide is terminated with the 'tag peptide' encoded by the tmRNA and targeted for degradation. The ribosome is freed to recommence translation, which seems to be the essential function of trans-translation.</text>
</comment>
<keyword evidence="5" id="KW-1185">Reference proteome</keyword>
<name>A0ABS0F5K4_9BACL</name>
<reference evidence="4 5" key="1">
    <citation type="submission" date="2020-11" db="EMBL/GenBank/DDBJ databases">
        <title>Genomic insight of Alicyclobacillus mali FL 18 reveals a new arsenic-resistant strain, with potential in environmental biotechnology.</title>
        <authorList>
            <person name="Fiorentino G."/>
            <person name="Gallo G."/>
            <person name="Aulitto M."/>
        </authorList>
    </citation>
    <scope>NUCLEOTIDE SEQUENCE [LARGE SCALE GENOMIC DNA]</scope>
    <source>
        <strain evidence="4 5">FL 18</strain>
    </source>
</reference>
<evidence type="ECO:0000256" key="2">
    <source>
        <dbReference type="ARBA" id="ARBA00022884"/>
    </source>
</evidence>
<evidence type="ECO:0000313" key="4">
    <source>
        <dbReference type="EMBL" id="MBF8378595.1"/>
    </source>
</evidence>
<accession>A0ABS0F5K4</accession>
<dbReference type="InterPro" id="IPR020081">
    <property type="entry name" value="SsrA-bd_prot_CS"/>
</dbReference>
<dbReference type="Pfam" id="PF01668">
    <property type="entry name" value="SmpB"/>
    <property type="match status" value="1"/>
</dbReference>
<dbReference type="InterPro" id="IPR023620">
    <property type="entry name" value="SmpB"/>
</dbReference>
<sequence>MARSQGTRLIAQNRKAYHDYFIEETYEAGLVLTGTEIKSIRKGSVSLRDAYARVDEGEVYIYNMHIAPYEQGNRFNHDPLRPRKCLLHKKEINHLYGAVRQRGVTLVPTKVYIKDGWAKVELALAKGKKLYDKREAAKERDANREIQRALRARMRGE</sequence>
<dbReference type="InterPro" id="IPR000037">
    <property type="entry name" value="SsrA-bd_prot"/>
</dbReference>
<comment type="caution">
    <text evidence="4">The sequence shown here is derived from an EMBL/GenBank/DDBJ whole genome shotgun (WGS) entry which is preliminary data.</text>
</comment>
<dbReference type="Gene3D" id="2.40.280.10">
    <property type="match status" value="1"/>
</dbReference>
<dbReference type="CDD" id="cd09294">
    <property type="entry name" value="SmpB"/>
    <property type="match status" value="1"/>
</dbReference>
<dbReference type="HAMAP" id="MF_00023">
    <property type="entry name" value="SmpB"/>
    <property type="match status" value="1"/>
</dbReference>
<keyword evidence="1 3" id="KW-0963">Cytoplasm</keyword>
<dbReference type="NCBIfam" id="TIGR00086">
    <property type="entry name" value="smpB"/>
    <property type="match status" value="1"/>
</dbReference>
<comment type="similarity">
    <text evidence="3">Belongs to the SmpB family.</text>
</comment>
<protein>
    <recommendedName>
        <fullName evidence="3">SsrA-binding protein</fullName>
    </recommendedName>
    <alternativeName>
        <fullName evidence="3">Small protein B</fullName>
    </alternativeName>
</protein>
<gene>
    <name evidence="3 4" type="primary">smpB</name>
    <name evidence="4" type="ORF">IW967_12095</name>
</gene>
<dbReference type="Proteomes" id="UP000642910">
    <property type="component" value="Unassembled WGS sequence"/>
</dbReference>
<dbReference type="PANTHER" id="PTHR30308:SF2">
    <property type="entry name" value="SSRA-BINDING PROTEIN"/>
    <property type="match status" value="1"/>
</dbReference>
<dbReference type="EMBL" id="JADPKZ010000046">
    <property type="protein sequence ID" value="MBF8378595.1"/>
    <property type="molecule type" value="Genomic_DNA"/>
</dbReference>
<dbReference type="PANTHER" id="PTHR30308">
    <property type="entry name" value="TMRNA-BINDING COMPONENT OF TRANS-TRANSLATION TAGGING COMPLEX"/>
    <property type="match status" value="1"/>
</dbReference>
<keyword evidence="2 3" id="KW-0694">RNA-binding</keyword>
<dbReference type="PROSITE" id="PS01317">
    <property type="entry name" value="SSRP"/>
    <property type="match status" value="1"/>
</dbReference>
<organism evidence="4 5">
    <name type="scientific">Alicyclobacillus mali</name>
    <name type="common">ex Roth et al. 2021</name>
    <dbReference type="NCBI Taxonomy" id="1123961"/>
    <lineage>
        <taxon>Bacteria</taxon>
        <taxon>Bacillati</taxon>
        <taxon>Bacillota</taxon>
        <taxon>Bacilli</taxon>
        <taxon>Bacillales</taxon>
        <taxon>Alicyclobacillaceae</taxon>
        <taxon>Alicyclobacillus</taxon>
    </lineage>
</organism>
<comment type="subcellular location">
    <subcellularLocation>
        <location evidence="3">Cytoplasm</location>
    </subcellularLocation>
    <text evidence="3">The tmRNA-SmpB complex associates with stalled 70S ribosomes.</text>
</comment>